<evidence type="ECO:0000313" key="9">
    <source>
        <dbReference type="EMBL" id="MFC4292119.1"/>
    </source>
</evidence>
<comment type="pathway">
    <text evidence="7">Amino-acid biosynthesis; D-alanine biosynthesis; D-alanine from L-alanine: step 1/1.</text>
</comment>
<dbReference type="Gene3D" id="2.40.37.10">
    <property type="entry name" value="Lyase, Ornithine Decarboxylase, Chain A, domain 1"/>
    <property type="match status" value="1"/>
</dbReference>
<evidence type="ECO:0000256" key="6">
    <source>
        <dbReference type="ARBA" id="ARBA00023235"/>
    </source>
</evidence>
<dbReference type="PANTHER" id="PTHR30511">
    <property type="entry name" value="ALANINE RACEMASE"/>
    <property type="match status" value="1"/>
</dbReference>
<dbReference type="InterPro" id="IPR001608">
    <property type="entry name" value="Ala_racemase_N"/>
</dbReference>
<reference evidence="10" key="1">
    <citation type="journal article" date="2019" name="Int. J. Syst. Evol. Microbiol.">
        <title>The Global Catalogue of Microorganisms (GCM) 10K type strain sequencing project: providing services to taxonomists for standard genome sequencing and annotation.</title>
        <authorList>
            <consortium name="The Broad Institute Genomics Platform"/>
            <consortium name="The Broad Institute Genome Sequencing Center for Infectious Disease"/>
            <person name="Wu L."/>
            <person name="Ma J."/>
        </authorList>
    </citation>
    <scope>NUCLEOTIDE SEQUENCE [LARGE SCALE GENOMIC DNA]</scope>
    <source>
        <strain evidence="10">CECT 8531</strain>
    </source>
</reference>
<dbReference type="Pfam" id="PF00842">
    <property type="entry name" value="Ala_racemase_C"/>
    <property type="match status" value="1"/>
</dbReference>
<dbReference type="Gene3D" id="3.20.20.10">
    <property type="entry name" value="Alanine racemase"/>
    <property type="match status" value="1"/>
</dbReference>
<comment type="caution">
    <text evidence="9">The sequence shown here is derived from an EMBL/GenBank/DDBJ whole genome shotgun (WGS) entry which is preliminary data.</text>
</comment>
<feature type="modified residue" description="N6-(pyridoxal phosphate)lysine" evidence="7">
    <location>
        <position position="45"/>
    </location>
</feature>
<dbReference type="PROSITE" id="PS00395">
    <property type="entry name" value="ALANINE_RACEMASE"/>
    <property type="match status" value="1"/>
</dbReference>
<dbReference type="EC" id="5.1.1.1" evidence="4 7"/>
<dbReference type="SUPFAM" id="SSF51419">
    <property type="entry name" value="PLP-binding barrel"/>
    <property type="match status" value="1"/>
</dbReference>
<dbReference type="PRINTS" id="PR00992">
    <property type="entry name" value="ALARACEMASE"/>
</dbReference>
<accession>A0ABV8RFU9</accession>
<feature type="domain" description="Alanine racemase C-terminal" evidence="8">
    <location>
        <begin position="233"/>
        <end position="354"/>
    </location>
</feature>
<dbReference type="InterPro" id="IPR009006">
    <property type="entry name" value="Ala_racemase/Decarboxylase_C"/>
</dbReference>
<keyword evidence="5 7" id="KW-0663">Pyridoxal phosphate</keyword>
<feature type="binding site" evidence="7">
    <location>
        <position position="302"/>
    </location>
    <ligand>
        <name>substrate</name>
    </ligand>
</feature>
<evidence type="ECO:0000256" key="5">
    <source>
        <dbReference type="ARBA" id="ARBA00022898"/>
    </source>
</evidence>
<dbReference type="InterPro" id="IPR029066">
    <property type="entry name" value="PLP-binding_barrel"/>
</dbReference>
<dbReference type="SUPFAM" id="SSF50621">
    <property type="entry name" value="Alanine racemase C-terminal domain-like"/>
    <property type="match status" value="1"/>
</dbReference>
<dbReference type="EMBL" id="JBHSDH010000013">
    <property type="protein sequence ID" value="MFC4292119.1"/>
    <property type="molecule type" value="Genomic_DNA"/>
</dbReference>
<dbReference type="InterPro" id="IPR011079">
    <property type="entry name" value="Ala_racemase_C"/>
</dbReference>
<dbReference type="PANTHER" id="PTHR30511:SF0">
    <property type="entry name" value="ALANINE RACEMASE, CATABOLIC-RELATED"/>
    <property type="match status" value="1"/>
</dbReference>
<dbReference type="InterPro" id="IPR000821">
    <property type="entry name" value="Ala_racemase"/>
</dbReference>
<dbReference type="HAMAP" id="MF_01201">
    <property type="entry name" value="Ala_racemase"/>
    <property type="match status" value="1"/>
</dbReference>
<dbReference type="SMART" id="SM01005">
    <property type="entry name" value="Ala_racemase_C"/>
    <property type="match status" value="1"/>
</dbReference>
<comment type="cofactor">
    <cofactor evidence="2 7">
        <name>pyridoxal 5'-phosphate</name>
        <dbReference type="ChEBI" id="CHEBI:597326"/>
    </cofactor>
</comment>
<dbReference type="GO" id="GO:0008784">
    <property type="term" value="F:alanine racemase activity"/>
    <property type="evidence" value="ECO:0007669"/>
    <property type="project" value="UniProtKB-EC"/>
</dbReference>
<dbReference type="CDD" id="cd00430">
    <property type="entry name" value="PLPDE_III_AR"/>
    <property type="match status" value="1"/>
</dbReference>
<gene>
    <name evidence="9" type="primary">alr</name>
    <name evidence="9" type="ORF">ACFOWX_06800</name>
</gene>
<dbReference type="NCBIfam" id="TIGR00492">
    <property type="entry name" value="alr"/>
    <property type="match status" value="1"/>
</dbReference>
<evidence type="ECO:0000259" key="8">
    <source>
        <dbReference type="SMART" id="SM01005"/>
    </source>
</evidence>
<comment type="catalytic activity">
    <reaction evidence="1 7">
        <text>L-alanine = D-alanine</text>
        <dbReference type="Rhea" id="RHEA:20249"/>
        <dbReference type="ChEBI" id="CHEBI:57416"/>
        <dbReference type="ChEBI" id="CHEBI:57972"/>
        <dbReference type="EC" id="5.1.1.1"/>
    </reaction>
</comment>
<dbReference type="Pfam" id="PF01168">
    <property type="entry name" value="Ala_racemase_N"/>
    <property type="match status" value="1"/>
</dbReference>
<evidence type="ECO:0000256" key="2">
    <source>
        <dbReference type="ARBA" id="ARBA00001933"/>
    </source>
</evidence>
<evidence type="ECO:0000256" key="4">
    <source>
        <dbReference type="ARBA" id="ARBA00013089"/>
    </source>
</evidence>
<sequence>MQDKNNESPFASAPLRLRLDGDALVSNWRALDKHSGAARCGAAVKADGYGLGASQVVKLLSDAGCRDFFVAHWSEAVMLSKIVDPAFISVLNGAGPDDMPVALSLGARPVLNSAQQIRRWKIAGGGDCHVMIDSGINRLGIGPEQIDPTIFDGLQIDILASHLASADEDSPQNQAQLQVFREASHKIDAKRLSFANSAGIMLGDDYHFDLTRPGLALYGGIARPEMDEFIRQVVYPQAQILQLRTLSAGASVGYNATYKCLADMQVATIAMGYADGYFRSFSGKGAARYNGQLLPVIGRVSMDLVTLDASGVDNLAEGDWVDVDFSLTTAAALTGMSQYELLTSLGRRSMRVWA</sequence>
<dbReference type="Proteomes" id="UP001595887">
    <property type="component" value="Unassembled WGS sequence"/>
</dbReference>
<feature type="binding site" evidence="7">
    <location>
        <position position="138"/>
    </location>
    <ligand>
        <name>substrate</name>
    </ligand>
</feature>
<dbReference type="InterPro" id="IPR020622">
    <property type="entry name" value="Ala_racemase_pyridoxalP-BS"/>
</dbReference>
<evidence type="ECO:0000256" key="7">
    <source>
        <dbReference type="HAMAP-Rule" id="MF_01201"/>
    </source>
</evidence>
<keyword evidence="6 7" id="KW-0413">Isomerase</keyword>
<proteinExistence type="inferred from homology"/>
<evidence type="ECO:0000256" key="3">
    <source>
        <dbReference type="ARBA" id="ARBA00007880"/>
    </source>
</evidence>
<protein>
    <recommendedName>
        <fullName evidence="4 7">Alanine racemase</fullName>
        <ecNumber evidence="4 7">5.1.1.1</ecNumber>
    </recommendedName>
</protein>
<comment type="similarity">
    <text evidence="3 7">Belongs to the alanine racemase family.</text>
</comment>
<organism evidence="9 10">
    <name type="scientific">Sphingorhabdus arenilitoris</name>
    <dbReference type="NCBI Taxonomy" id="1490041"/>
    <lineage>
        <taxon>Bacteria</taxon>
        <taxon>Pseudomonadati</taxon>
        <taxon>Pseudomonadota</taxon>
        <taxon>Alphaproteobacteria</taxon>
        <taxon>Sphingomonadales</taxon>
        <taxon>Sphingomonadaceae</taxon>
        <taxon>Sphingorhabdus</taxon>
    </lineage>
</organism>
<keyword evidence="10" id="KW-1185">Reference proteome</keyword>
<feature type="active site" description="Proton acceptor; specific for L-alanine" evidence="7">
    <location>
        <position position="254"/>
    </location>
</feature>
<comment type="function">
    <text evidence="7">Catalyzes the interconversion of L-alanine and D-alanine. May also act on other amino acids.</text>
</comment>
<evidence type="ECO:0000256" key="1">
    <source>
        <dbReference type="ARBA" id="ARBA00000316"/>
    </source>
</evidence>
<evidence type="ECO:0000313" key="10">
    <source>
        <dbReference type="Proteomes" id="UP001595887"/>
    </source>
</evidence>
<dbReference type="RefSeq" id="WP_381422545.1">
    <property type="nucleotide sequence ID" value="NZ_JBHSDH010000013.1"/>
</dbReference>
<feature type="active site" description="Proton acceptor; specific for D-alanine" evidence="7">
    <location>
        <position position="45"/>
    </location>
</feature>
<name>A0ABV8RFU9_9SPHN</name>